<keyword evidence="6 7" id="KW-0472">Membrane</keyword>
<protein>
    <recommendedName>
        <fullName evidence="10">Membrane protein involved in the export of O-antigen and teichoic acid</fullName>
    </recommendedName>
</protein>
<feature type="transmembrane region" description="Helical" evidence="7">
    <location>
        <begin position="87"/>
        <end position="110"/>
    </location>
</feature>
<dbReference type="Proteomes" id="UP001251857">
    <property type="component" value="Unassembled WGS sequence"/>
</dbReference>
<feature type="transmembrane region" description="Helical" evidence="7">
    <location>
        <begin position="397"/>
        <end position="419"/>
    </location>
</feature>
<accession>A0ABU3C498</accession>
<dbReference type="EMBL" id="JAVRIB010000030">
    <property type="protein sequence ID" value="MDT0636368.1"/>
    <property type="molecule type" value="Genomic_DNA"/>
</dbReference>
<evidence type="ECO:0000256" key="7">
    <source>
        <dbReference type="SAM" id="Phobius"/>
    </source>
</evidence>
<dbReference type="InterPro" id="IPR050833">
    <property type="entry name" value="Poly_Biosynth_Transport"/>
</dbReference>
<comment type="subcellular location">
    <subcellularLocation>
        <location evidence="1">Cell membrane</location>
        <topology evidence="1">Multi-pass membrane protein</topology>
    </subcellularLocation>
</comment>
<proteinExistence type="inferred from homology"/>
<evidence type="ECO:0000256" key="5">
    <source>
        <dbReference type="ARBA" id="ARBA00022989"/>
    </source>
</evidence>
<dbReference type="PANTHER" id="PTHR30250:SF10">
    <property type="entry name" value="LIPOPOLYSACCHARIDE BIOSYNTHESIS PROTEIN WZXC"/>
    <property type="match status" value="1"/>
</dbReference>
<evidence type="ECO:0008006" key="10">
    <source>
        <dbReference type="Google" id="ProtNLM"/>
    </source>
</evidence>
<comment type="caution">
    <text evidence="8">The sequence shown here is derived from an EMBL/GenBank/DDBJ whole genome shotgun (WGS) entry which is preliminary data.</text>
</comment>
<feature type="transmembrane region" description="Helical" evidence="7">
    <location>
        <begin position="53"/>
        <end position="75"/>
    </location>
</feature>
<organism evidence="8 9">
    <name type="scientific">Spectribacter hydrogenoxidans</name>
    <dbReference type="NCBI Taxonomy" id="3075608"/>
    <lineage>
        <taxon>Bacteria</taxon>
        <taxon>Pseudomonadati</taxon>
        <taxon>Pseudomonadota</taxon>
        <taxon>Gammaproteobacteria</taxon>
        <taxon>Salinisphaerales</taxon>
        <taxon>Salinisphaeraceae</taxon>
        <taxon>Spectribacter</taxon>
    </lineage>
</organism>
<feature type="transmembrane region" description="Helical" evidence="7">
    <location>
        <begin position="303"/>
        <end position="326"/>
    </location>
</feature>
<evidence type="ECO:0000256" key="4">
    <source>
        <dbReference type="ARBA" id="ARBA00022692"/>
    </source>
</evidence>
<reference evidence="8 9" key="1">
    <citation type="submission" date="2023-09" db="EMBL/GenBank/DDBJ databases">
        <authorList>
            <person name="Rey-Velasco X."/>
        </authorList>
    </citation>
    <scope>NUCLEOTIDE SEQUENCE [LARGE SCALE GENOMIC DNA]</scope>
    <source>
        <strain evidence="8 9">W335</strain>
    </source>
</reference>
<dbReference type="PANTHER" id="PTHR30250">
    <property type="entry name" value="PST FAMILY PREDICTED COLANIC ACID TRANSPORTER"/>
    <property type="match status" value="1"/>
</dbReference>
<evidence type="ECO:0000256" key="6">
    <source>
        <dbReference type="ARBA" id="ARBA00023136"/>
    </source>
</evidence>
<evidence type="ECO:0000313" key="9">
    <source>
        <dbReference type="Proteomes" id="UP001251857"/>
    </source>
</evidence>
<dbReference type="RefSeq" id="WP_311654262.1">
    <property type="nucleotide sequence ID" value="NZ_JAVRIB010000030.1"/>
</dbReference>
<keyword evidence="5 7" id="KW-1133">Transmembrane helix</keyword>
<feature type="transmembrane region" description="Helical" evidence="7">
    <location>
        <begin position="346"/>
        <end position="367"/>
    </location>
</feature>
<feature type="transmembrane region" description="Helical" evidence="7">
    <location>
        <begin position="248"/>
        <end position="267"/>
    </location>
</feature>
<keyword evidence="9" id="KW-1185">Reference proteome</keyword>
<feature type="transmembrane region" description="Helical" evidence="7">
    <location>
        <begin position="21"/>
        <end position="47"/>
    </location>
</feature>
<comment type="similarity">
    <text evidence="2">Belongs to the polysaccharide synthase family.</text>
</comment>
<gene>
    <name evidence="8" type="ORF">RM532_15575</name>
</gene>
<feature type="transmembrane region" description="Helical" evidence="7">
    <location>
        <begin position="185"/>
        <end position="204"/>
    </location>
</feature>
<feature type="transmembrane region" description="Helical" evidence="7">
    <location>
        <begin position="374"/>
        <end position="391"/>
    </location>
</feature>
<evidence type="ECO:0000256" key="1">
    <source>
        <dbReference type="ARBA" id="ARBA00004651"/>
    </source>
</evidence>
<sequence length="439" mass="46860">MQLIYHLMKARRVVSSGYTQSLAKLLSGSVISQGIALAAMVVITRYYSAVELGLFAVSVSASTVLSVLATGRYEFAVMNPKDEREAAIVIGAAAGLGLGFGAITAMVALVGSDILRMLDPRAPALALGIAALTVVQSMFSVATKWANRSSAYGAITGSLVAISLVANGGPLLIPAMSIEPSEHHLIFFFGAAKIAGVLLILSFTGRALSDALRTASVVEFFGALRRHWKFPAFTLPHGLTSKLSPEIPIFFLAAFSGPALAGFFSVARRAMNQPMHLLATNVGHVFHRRLVGRTGGGSLSREMYVIFAMMAVIMVPVSGVVLVWGPQLFAWIFGSDFGTSGVIAQILLPALIFRMMAAPVAYVFMVFGEQWKMLILQLSHMALVMASFWVGHLAGNVWVAFWLYSGSSSLIYLATVLLAQKIASGSALDYRRDIYAEAG</sequence>
<feature type="transmembrane region" description="Helical" evidence="7">
    <location>
        <begin position="151"/>
        <end position="173"/>
    </location>
</feature>
<evidence type="ECO:0000313" key="8">
    <source>
        <dbReference type="EMBL" id="MDT0636368.1"/>
    </source>
</evidence>
<keyword evidence="4 7" id="KW-0812">Transmembrane</keyword>
<keyword evidence="3" id="KW-1003">Cell membrane</keyword>
<evidence type="ECO:0000256" key="3">
    <source>
        <dbReference type="ARBA" id="ARBA00022475"/>
    </source>
</evidence>
<name>A0ABU3C498_9GAMM</name>
<evidence type="ECO:0000256" key="2">
    <source>
        <dbReference type="ARBA" id="ARBA00007430"/>
    </source>
</evidence>